<dbReference type="PANTHER" id="PTHR43133">
    <property type="entry name" value="RNA POLYMERASE ECF-TYPE SIGMA FACTO"/>
    <property type="match status" value="1"/>
</dbReference>
<feature type="domain" description="RNA polymerase sigma factor 70 region 4 type 2" evidence="8">
    <location>
        <begin position="133"/>
        <end position="182"/>
    </location>
</feature>
<dbReference type="InterPro" id="IPR007627">
    <property type="entry name" value="RNA_pol_sigma70_r2"/>
</dbReference>
<dbReference type="GO" id="GO:0006352">
    <property type="term" value="P:DNA-templated transcription initiation"/>
    <property type="evidence" value="ECO:0007669"/>
    <property type="project" value="InterPro"/>
</dbReference>
<organism evidence="9 10">
    <name type="scientific">Paenibacillus albicereus</name>
    <dbReference type="NCBI Taxonomy" id="2726185"/>
    <lineage>
        <taxon>Bacteria</taxon>
        <taxon>Bacillati</taxon>
        <taxon>Bacillota</taxon>
        <taxon>Bacilli</taxon>
        <taxon>Bacillales</taxon>
        <taxon>Paenibacillaceae</taxon>
        <taxon>Paenibacillus</taxon>
    </lineage>
</organism>
<evidence type="ECO:0000313" key="9">
    <source>
        <dbReference type="EMBL" id="QJC52086.1"/>
    </source>
</evidence>
<dbReference type="InterPro" id="IPR013325">
    <property type="entry name" value="RNA_pol_sigma_r2"/>
</dbReference>
<comment type="similarity">
    <text evidence="1">Belongs to the sigma-70 factor family. ECF subfamily.</text>
</comment>
<feature type="region of interest" description="Disordered" evidence="6">
    <location>
        <begin position="92"/>
        <end position="126"/>
    </location>
</feature>
<dbReference type="Proteomes" id="UP000502136">
    <property type="component" value="Chromosome"/>
</dbReference>
<evidence type="ECO:0000256" key="6">
    <source>
        <dbReference type="SAM" id="MobiDB-lite"/>
    </source>
</evidence>
<evidence type="ECO:0000256" key="2">
    <source>
        <dbReference type="ARBA" id="ARBA00023015"/>
    </source>
</evidence>
<evidence type="ECO:0000259" key="8">
    <source>
        <dbReference type="Pfam" id="PF08281"/>
    </source>
</evidence>
<proteinExistence type="inferred from homology"/>
<dbReference type="EMBL" id="CP051428">
    <property type="protein sequence ID" value="QJC52086.1"/>
    <property type="molecule type" value="Genomic_DNA"/>
</dbReference>
<keyword evidence="10" id="KW-1185">Reference proteome</keyword>
<dbReference type="Gene3D" id="1.10.10.10">
    <property type="entry name" value="Winged helix-like DNA-binding domain superfamily/Winged helix DNA-binding domain"/>
    <property type="match status" value="1"/>
</dbReference>
<gene>
    <name evidence="9" type="ORF">HGI30_11325</name>
</gene>
<evidence type="ECO:0000256" key="3">
    <source>
        <dbReference type="ARBA" id="ARBA00023082"/>
    </source>
</evidence>
<keyword evidence="2" id="KW-0805">Transcription regulation</keyword>
<dbReference type="NCBIfam" id="TIGR02937">
    <property type="entry name" value="sigma70-ECF"/>
    <property type="match status" value="1"/>
</dbReference>
<dbReference type="KEGG" id="palr:HGI30_11325"/>
<keyword evidence="5" id="KW-0804">Transcription</keyword>
<name>A0A6H2GY34_9BACL</name>
<protein>
    <submittedName>
        <fullName evidence="9">RNA polymerase sigma factor</fullName>
    </submittedName>
</protein>
<dbReference type="SUPFAM" id="SSF88659">
    <property type="entry name" value="Sigma3 and sigma4 domains of RNA polymerase sigma factors"/>
    <property type="match status" value="1"/>
</dbReference>
<dbReference type="InterPro" id="IPR013324">
    <property type="entry name" value="RNA_pol_sigma_r3/r4-like"/>
</dbReference>
<dbReference type="GO" id="GO:0003677">
    <property type="term" value="F:DNA binding"/>
    <property type="evidence" value="ECO:0007669"/>
    <property type="project" value="UniProtKB-KW"/>
</dbReference>
<dbReference type="InterPro" id="IPR036388">
    <property type="entry name" value="WH-like_DNA-bd_sf"/>
</dbReference>
<feature type="domain" description="RNA polymerase sigma-70 region 2" evidence="7">
    <location>
        <begin position="27"/>
        <end position="92"/>
    </location>
</feature>
<dbReference type="GO" id="GO:0016987">
    <property type="term" value="F:sigma factor activity"/>
    <property type="evidence" value="ECO:0007669"/>
    <property type="project" value="UniProtKB-KW"/>
</dbReference>
<dbReference type="Gene3D" id="1.10.1740.10">
    <property type="match status" value="1"/>
</dbReference>
<dbReference type="InterPro" id="IPR039425">
    <property type="entry name" value="RNA_pol_sigma-70-like"/>
</dbReference>
<accession>A0A6H2GY34</accession>
<dbReference type="RefSeq" id="WP_168907662.1">
    <property type="nucleotide sequence ID" value="NZ_CP051428.1"/>
</dbReference>
<keyword evidence="3" id="KW-0731">Sigma factor</keyword>
<dbReference type="SUPFAM" id="SSF88946">
    <property type="entry name" value="Sigma2 domain of RNA polymerase sigma factors"/>
    <property type="match status" value="1"/>
</dbReference>
<dbReference type="AlphaFoldDB" id="A0A6H2GY34"/>
<sequence>MTGKTGCRDIELIRRAGQGEADAWHELIARHRADMLRWAGRIVPHRQAAEDVVQESLLQLFRHIGRLEDPSRLLPWLRKIVRNRALMELRSSENRRAARSEPLPEEGPAQPAAVRSAEPSLMAAGREAVRQTEHLLARLGERERQVASLQLLAGLSAEETGRRLGLSRGAVHTALARARAKLADGWFDEEARLSADARRRRNRPSYGHAMEGSAGMPGGAYDTLCWAMLASAWTAGKRGISLSDVFAATGHSFRFQTTPDLGISGPYAYDWRRSVRDGWSHLGLSGRTLGGPGASLDRPEQLAEQLEQWKEALDRGRAVIVWGAGNAEFGLVTGYDDTLRCWIATDTTMSGKRIPYARLGRGRRDTEWFSSWPAAEADVGSRSESLLPVLELAASRLRGSPGDPAGQAETVSGQQAYRLWIEAFEQRRISSPLSASYHLAVMAEARGHAAAFLERAPSGARFGRTVPRNARPALQEALRHIRASAQAWQEAARLFPLPFGGDTSAPGPTGHAARLLARAAASDLQAADALDEAAWLWHPFFSAER</sequence>
<evidence type="ECO:0000259" key="7">
    <source>
        <dbReference type="Pfam" id="PF04542"/>
    </source>
</evidence>
<evidence type="ECO:0000256" key="5">
    <source>
        <dbReference type="ARBA" id="ARBA00023163"/>
    </source>
</evidence>
<reference evidence="9 10" key="1">
    <citation type="submission" date="2020-04" db="EMBL/GenBank/DDBJ databases">
        <title>Novel Paenibacillus strain UniB2 isolated from commercial digestive syrup.</title>
        <authorList>
            <person name="Thorat V."/>
            <person name="Kirdat K."/>
            <person name="Tiwarekar B."/>
            <person name="Yadav A."/>
        </authorList>
    </citation>
    <scope>NUCLEOTIDE SEQUENCE [LARGE SCALE GENOMIC DNA]</scope>
    <source>
        <strain evidence="9 10">UniB2</strain>
    </source>
</reference>
<evidence type="ECO:0000256" key="4">
    <source>
        <dbReference type="ARBA" id="ARBA00023125"/>
    </source>
</evidence>
<dbReference type="Pfam" id="PF04542">
    <property type="entry name" value="Sigma70_r2"/>
    <property type="match status" value="1"/>
</dbReference>
<evidence type="ECO:0000256" key="1">
    <source>
        <dbReference type="ARBA" id="ARBA00010641"/>
    </source>
</evidence>
<keyword evidence="4" id="KW-0238">DNA-binding</keyword>
<dbReference type="Pfam" id="PF08281">
    <property type="entry name" value="Sigma70_r4_2"/>
    <property type="match status" value="1"/>
</dbReference>
<dbReference type="PANTHER" id="PTHR43133:SF8">
    <property type="entry name" value="RNA POLYMERASE SIGMA FACTOR HI_1459-RELATED"/>
    <property type="match status" value="1"/>
</dbReference>
<evidence type="ECO:0000313" key="10">
    <source>
        <dbReference type="Proteomes" id="UP000502136"/>
    </source>
</evidence>
<dbReference type="InterPro" id="IPR014284">
    <property type="entry name" value="RNA_pol_sigma-70_dom"/>
</dbReference>
<dbReference type="InterPro" id="IPR013249">
    <property type="entry name" value="RNA_pol_sigma70_r4_t2"/>
</dbReference>